<proteinExistence type="predicted"/>
<feature type="transmembrane region" description="Helical" evidence="1">
    <location>
        <begin position="99"/>
        <end position="124"/>
    </location>
</feature>
<evidence type="ECO:0000256" key="1">
    <source>
        <dbReference type="SAM" id="Phobius"/>
    </source>
</evidence>
<accession>A0A9D1J7I1</accession>
<organism evidence="2 3">
    <name type="scientific">Candidatus Fimimonas gallinarum</name>
    <dbReference type="NCBI Taxonomy" id="2840821"/>
    <lineage>
        <taxon>Bacteria</taxon>
        <taxon>Pseudomonadati</taxon>
        <taxon>Myxococcota</taxon>
        <taxon>Myxococcia</taxon>
        <taxon>Myxococcales</taxon>
        <taxon>Cystobacterineae</taxon>
        <taxon>Myxococcaceae</taxon>
        <taxon>Myxococcaceae incertae sedis</taxon>
        <taxon>Candidatus Fimimonas</taxon>
    </lineage>
</organism>
<name>A0A9D1J7I1_9BACT</name>
<keyword evidence="1" id="KW-0812">Transmembrane</keyword>
<reference evidence="2" key="1">
    <citation type="submission" date="2020-10" db="EMBL/GenBank/DDBJ databases">
        <authorList>
            <person name="Gilroy R."/>
        </authorList>
    </citation>
    <scope>NUCLEOTIDE SEQUENCE</scope>
    <source>
        <strain evidence="2">CHK121-14286</strain>
    </source>
</reference>
<sequence length="207" mass="22586">MMRMNTEKREYDNADVYSDLDTSYSATYLNQDAPEFSLQSVQQKLGQFTSVEDPATANSAANADAMPSQQTLKMNYQREYQSGSVATAKKVSTKTKVVAISYVAVVLLLVLGIALTSVAVSGVFAETAQLSADYAGVVREVSALDELLSVEDYAALAERAEELGYIDASESNTQTYTEVETRPAQNFNIETNWFDSLCDWVSNAFGG</sequence>
<gene>
    <name evidence="2" type="ORF">IAC95_00745</name>
</gene>
<evidence type="ECO:0000313" key="3">
    <source>
        <dbReference type="Proteomes" id="UP000824200"/>
    </source>
</evidence>
<keyword evidence="1" id="KW-1133">Transmembrane helix</keyword>
<dbReference type="EMBL" id="DVHL01000008">
    <property type="protein sequence ID" value="HIR65408.1"/>
    <property type="molecule type" value="Genomic_DNA"/>
</dbReference>
<reference evidence="2" key="2">
    <citation type="journal article" date="2021" name="PeerJ">
        <title>Extensive microbial diversity within the chicken gut microbiome revealed by metagenomics and culture.</title>
        <authorList>
            <person name="Gilroy R."/>
            <person name="Ravi A."/>
            <person name="Getino M."/>
            <person name="Pursley I."/>
            <person name="Horton D.L."/>
            <person name="Alikhan N.F."/>
            <person name="Baker D."/>
            <person name="Gharbi K."/>
            <person name="Hall N."/>
            <person name="Watson M."/>
            <person name="Adriaenssens E.M."/>
            <person name="Foster-Nyarko E."/>
            <person name="Jarju S."/>
            <person name="Secka A."/>
            <person name="Antonio M."/>
            <person name="Oren A."/>
            <person name="Chaudhuri R.R."/>
            <person name="La Ragione R."/>
            <person name="Hildebrand F."/>
            <person name="Pallen M.J."/>
        </authorList>
    </citation>
    <scope>NUCLEOTIDE SEQUENCE</scope>
    <source>
        <strain evidence="2">CHK121-14286</strain>
    </source>
</reference>
<comment type="caution">
    <text evidence="2">The sequence shown here is derived from an EMBL/GenBank/DDBJ whole genome shotgun (WGS) entry which is preliminary data.</text>
</comment>
<keyword evidence="1" id="KW-0472">Membrane</keyword>
<dbReference type="AlphaFoldDB" id="A0A9D1J7I1"/>
<evidence type="ECO:0000313" key="2">
    <source>
        <dbReference type="EMBL" id="HIR65408.1"/>
    </source>
</evidence>
<dbReference type="Proteomes" id="UP000824200">
    <property type="component" value="Unassembled WGS sequence"/>
</dbReference>
<protein>
    <submittedName>
        <fullName evidence="2">Uncharacterized protein</fullName>
    </submittedName>
</protein>